<dbReference type="InterPro" id="IPR019557">
    <property type="entry name" value="AminoTfrase-like_pln_mobile"/>
</dbReference>
<dbReference type="AlphaFoldDB" id="A0A6A3C3F8"/>
<evidence type="ECO:0000259" key="1">
    <source>
        <dbReference type="Pfam" id="PF10536"/>
    </source>
</evidence>
<reference evidence="2" key="1">
    <citation type="submission" date="2019-09" db="EMBL/GenBank/DDBJ databases">
        <title>Draft genome information of white flower Hibiscus syriacus.</title>
        <authorList>
            <person name="Kim Y.-M."/>
        </authorList>
    </citation>
    <scope>NUCLEOTIDE SEQUENCE [LARGE SCALE GENOMIC DNA]</scope>
    <source>
        <strain evidence="2">YM2019G1</strain>
    </source>
</reference>
<feature type="domain" description="Aminotransferase-like plant mobile" evidence="1">
    <location>
        <begin position="281"/>
        <end position="345"/>
    </location>
</feature>
<dbReference type="InterPro" id="IPR006873">
    <property type="entry name" value="DUF620"/>
</dbReference>
<dbReference type="Pfam" id="PF10536">
    <property type="entry name" value="PMD"/>
    <property type="match status" value="1"/>
</dbReference>
<evidence type="ECO:0000313" key="3">
    <source>
        <dbReference type="Proteomes" id="UP000436088"/>
    </source>
</evidence>
<evidence type="ECO:0000313" key="2">
    <source>
        <dbReference type="EMBL" id="KAE8723730.1"/>
    </source>
</evidence>
<keyword evidence="3" id="KW-1185">Reference proteome</keyword>
<proteinExistence type="predicted"/>
<name>A0A6A3C3F8_HIBSY</name>
<dbReference type="EMBL" id="VEPZ02000505">
    <property type="protein sequence ID" value="KAE8723730.1"/>
    <property type="molecule type" value="Genomic_DNA"/>
</dbReference>
<dbReference type="PANTHER" id="PTHR31300">
    <property type="entry name" value="LIPASE"/>
    <property type="match status" value="1"/>
</dbReference>
<dbReference type="Pfam" id="PF04788">
    <property type="entry name" value="DUF620"/>
    <property type="match status" value="1"/>
</dbReference>
<accession>A0A6A3C3F8</accession>
<dbReference type="Proteomes" id="UP000436088">
    <property type="component" value="Unassembled WGS sequence"/>
</dbReference>
<gene>
    <name evidence="2" type="ORF">F3Y22_tig00011761pilonHSYRG00039</name>
</gene>
<dbReference type="PANTHER" id="PTHR31300:SF2">
    <property type="entry name" value="LIPASE-LIKE PROTEIN"/>
    <property type="match status" value="1"/>
</dbReference>
<organism evidence="2 3">
    <name type="scientific">Hibiscus syriacus</name>
    <name type="common">Rose of Sharon</name>
    <dbReference type="NCBI Taxonomy" id="106335"/>
    <lineage>
        <taxon>Eukaryota</taxon>
        <taxon>Viridiplantae</taxon>
        <taxon>Streptophyta</taxon>
        <taxon>Embryophyta</taxon>
        <taxon>Tracheophyta</taxon>
        <taxon>Spermatophyta</taxon>
        <taxon>Magnoliopsida</taxon>
        <taxon>eudicotyledons</taxon>
        <taxon>Gunneridae</taxon>
        <taxon>Pentapetalae</taxon>
        <taxon>rosids</taxon>
        <taxon>malvids</taxon>
        <taxon>Malvales</taxon>
        <taxon>Malvaceae</taxon>
        <taxon>Malvoideae</taxon>
        <taxon>Hibiscus</taxon>
    </lineage>
</organism>
<protein>
    <submittedName>
        <fullName evidence="2">SWIB complex BAF60b domain-containing family protein</fullName>
    </submittedName>
</protein>
<comment type="caution">
    <text evidence="2">The sequence shown here is derived from an EMBL/GenBank/DDBJ whole genome shotgun (WGS) entry which is preliminary data.</text>
</comment>
<sequence>MAILLRGKKSHYNDYGGAYLAQPENGDLRPVGEALTPLRKAPSLTVGKRLGSGLGQWVMGQLSRIPSVALMSYKRSDLRLLLWVMGAPLAPETSTAQYILQQYTAASCGLKLQNSTRNAYAMGKLKMVAYEYETATKTVKSHHGSRGVEYGGFVLWQMNPDMWNVELAVGGCKVHAGCNGKIVWRHTPWLGARMAKGPGLDPRTTASMFSDAKCIGEKTINGEDCFILELCTDPQTLKVEAKAQQRLSGMFYLATLVRRPAFLFTWRIHISLASKPMVVYPTLIEALIERWRLKTHMFYFPSGEATITLEDIAYQLGVPVNETPIVRQNVYDPSTLVFQVLKKWPPSNVMRAYRLKLGDSSLSVPGALQDCNYNTELKSRCSRLRDTATVLGLFSWLSYVDEKIQQSDASVCGAPADSYANGGWRFIGCTIVHSNIFDRTFEAVKKMMASNVINPSPYFEGGSQSVLGTPPLQDDNNNQGL</sequence>